<reference evidence="2" key="1">
    <citation type="submission" date="2020-08" db="EMBL/GenBank/DDBJ databases">
        <title>Spodoptera exigua strain:BAW_Kor-Di-RS1 Genome sequencing and assembly.</title>
        <authorList>
            <person name="Kim J."/>
            <person name="Nam H.Y."/>
            <person name="Kwon M."/>
            <person name="Choi J.H."/>
            <person name="Cho S.R."/>
            <person name="Kim G.-H."/>
        </authorList>
    </citation>
    <scope>NUCLEOTIDE SEQUENCE</scope>
    <source>
        <strain evidence="2">BAW_Kor-Di-RS1</strain>
        <tissue evidence="2">Whole-body</tissue>
    </source>
</reference>
<dbReference type="Proteomes" id="UP000648187">
    <property type="component" value="Unassembled WGS sequence"/>
</dbReference>
<name>A0A835GLT2_SPOEX</name>
<dbReference type="AlphaFoldDB" id="A0A835GLT2"/>
<protein>
    <submittedName>
        <fullName evidence="2">Uncharacterized protein</fullName>
    </submittedName>
</protein>
<evidence type="ECO:0000313" key="3">
    <source>
        <dbReference type="Proteomes" id="UP000648187"/>
    </source>
</evidence>
<evidence type="ECO:0000256" key="1">
    <source>
        <dbReference type="SAM" id="MobiDB-lite"/>
    </source>
</evidence>
<comment type="caution">
    <text evidence="2">The sequence shown here is derived from an EMBL/GenBank/DDBJ whole genome shotgun (WGS) entry which is preliminary data.</text>
</comment>
<evidence type="ECO:0000313" key="2">
    <source>
        <dbReference type="EMBL" id="KAF9417908.1"/>
    </source>
</evidence>
<gene>
    <name evidence="2" type="ORF">HW555_005053</name>
</gene>
<accession>A0A835GLT2</accession>
<keyword evidence="3" id="KW-1185">Reference proteome</keyword>
<dbReference type="EMBL" id="JACKWZ010000063">
    <property type="protein sequence ID" value="KAF9417908.1"/>
    <property type="molecule type" value="Genomic_DNA"/>
</dbReference>
<feature type="compositionally biased region" description="Low complexity" evidence="1">
    <location>
        <begin position="43"/>
        <end position="61"/>
    </location>
</feature>
<proteinExistence type="predicted"/>
<feature type="region of interest" description="Disordered" evidence="1">
    <location>
        <begin position="43"/>
        <end position="87"/>
    </location>
</feature>
<organism evidence="2 3">
    <name type="scientific">Spodoptera exigua</name>
    <name type="common">Beet armyworm</name>
    <name type="synonym">Noctua fulgens</name>
    <dbReference type="NCBI Taxonomy" id="7107"/>
    <lineage>
        <taxon>Eukaryota</taxon>
        <taxon>Metazoa</taxon>
        <taxon>Ecdysozoa</taxon>
        <taxon>Arthropoda</taxon>
        <taxon>Hexapoda</taxon>
        <taxon>Insecta</taxon>
        <taxon>Pterygota</taxon>
        <taxon>Neoptera</taxon>
        <taxon>Endopterygota</taxon>
        <taxon>Lepidoptera</taxon>
        <taxon>Glossata</taxon>
        <taxon>Ditrysia</taxon>
        <taxon>Noctuoidea</taxon>
        <taxon>Noctuidae</taxon>
        <taxon>Amphipyrinae</taxon>
        <taxon>Spodoptera</taxon>
    </lineage>
</organism>
<sequence>MPCASDGLNRATCAYCSREQVLDSNEPLVLPCVSSALEETVAGPSGVAAGSSGSLPVTASSSEDEDEDDAPPVPRPTGSTGLRNHPNSDELKLMWKWKNNFSKLGTHDQCVQFAEENGLIPTLKLCSYHKSAMTLTKESGQVGKFRCRKSKCRTKTVSRSIVTWFENSRLSLTLIFQMMYAFSEGLTYNQTRKELCSEDCPVLSTRTVGGLVWLLQENSSSLRIRESKSPREDRWPK</sequence>